<dbReference type="GO" id="GO:0009103">
    <property type="term" value="P:lipopolysaccharide biosynthetic process"/>
    <property type="evidence" value="ECO:0007669"/>
    <property type="project" value="TreeGrafter"/>
</dbReference>
<proteinExistence type="predicted"/>
<keyword evidence="1 3" id="KW-0808">Transferase</keyword>
<evidence type="ECO:0000313" key="3">
    <source>
        <dbReference type="EMBL" id="REH99292.1"/>
    </source>
</evidence>
<dbReference type="Gene3D" id="3.40.50.2000">
    <property type="entry name" value="Glycogen Phosphorylase B"/>
    <property type="match status" value="2"/>
</dbReference>
<dbReference type="EMBL" id="QKXQ01000108">
    <property type="protein sequence ID" value="REH99292.1"/>
    <property type="molecule type" value="Genomic_DNA"/>
</dbReference>
<reference evidence="3 4" key="1">
    <citation type="journal article" date="2018" name="Vet. Microbiol.">
        <title>Characterisation of Staphylococcus felis isolated from cats using whole genome sequencing.</title>
        <authorList>
            <person name="Worthing K."/>
            <person name="Pang S."/>
            <person name="Trott D.J."/>
            <person name="Abraham S."/>
            <person name="Coombs G.W."/>
            <person name="Jordan D."/>
            <person name="McIntyre L."/>
            <person name="Davies M.R."/>
            <person name="Norris J."/>
        </authorList>
    </citation>
    <scope>NUCLEOTIDE SEQUENCE [LARGE SCALE GENOMIC DNA]</scope>
    <source>
        <strain evidence="3 4">F9</strain>
    </source>
</reference>
<dbReference type="SUPFAM" id="SSF53756">
    <property type="entry name" value="UDP-Glycosyltransferase/glycogen phosphorylase"/>
    <property type="match status" value="1"/>
</dbReference>
<organism evidence="3 4">
    <name type="scientific">Staphylococcus felis</name>
    <dbReference type="NCBI Taxonomy" id="46127"/>
    <lineage>
        <taxon>Bacteria</taxon>
        <taxon>Bacillati</taxon>
        <taxon>Bacillota</taxon>
        <taxon>Bacilli</taxon>
        <taxon>Bacillales</taxon>
        <taxon>Staphylococcaceae</taxon>
        <taxon>Staphylococcus</taxon>
    </lineage>
</organism>
<sequence length="397" mass="46600">MKGSVLLISQNFYPELGSAANRMKKLFEQLDQNGYSPVIVTTEPSYPNIELFKSDQYFNDEYLNSLENHRIHRIKMRFQKQHPSLLFRLLYYIELMIKIRFYLKKAQKFQNIIVTSPNIFLAWATLFLKKNRNAKYFLEIRDLWPDSFLDLTKNKLNGIRPILKWLEKKMYKQADEIIINNPYFETHINQLLGKQKQYLYLPNAFTKDECRCNEKLEDFSVIYTGNIGYAQDVNQLIDIAKHLNQKGIHFSAVVYGVHANRFRKFVKDENLKYVHLIPPMKREECLNLISKHHVSLSILKQTRVFMNVMPGKVIDSISCYTPIVANLGGDTCQLINDNHIGYSKENATTDEIVNYIELLKKDKKRLSETIKNTKGVSENQFIWEKNITKLIKVLRGG</sequence>
<accession>A0A3E0IRV7</accession>
<name>A0A3E0IRV7_9STAP</name>
<dbReference type="PANTHER" id="PTHR46401">
    <property type="entry name" value="GLYCOSYLTRANSFERASE WBBK-RELATED"/>
    <property type="match status" value="1"/>
</dbReference>
<dbReference type="CDD" id="cd03794">
    <property type="entry name" value="GT4_WbuB-like"/>
    <property type="match status" value="1"/>
</dbReference>
<dbReference type="AlphaFoldDB" id="A0A3E0IRV7"/>
<dbReference type="InterPro" id="IPR001296">
    <property type="entry name" value="Glyco_trans_1"/>
</dbReference>
<evidence type="ECO:0000313" key="4">
    <source>
        <dbReference type="Proteomes" id="UP000256562"/>
    </source>
</evidence>
<gene>
    <name evidence="3" type="ORF">DOS83_02580</name>
</gene>
<comment type="caution">
    <text evidence="3">The sequence shown here is derived from an EMBL/GenBank/DDBJ whole genome shotgun (WGS) entry which is preliminary data.</text>
</comment>
<dbReference type="Pfam" id="PF00534">
    <property type="entry name" value="Glycos_transf_1"/>
    <property type="match status" value="1"/>
</dbReference>
<dbReference type="Proteomes" id="UP000256562">
    <property type="component" value="Unassembled WGS sequence"/>
</dbReference>
<dbReference type="OrthoDB" id="9811902at2"/>
<evidence type="ECO:0000259" key="2">
    <source>
        <dbReference type="Pfam" id="PF00534"/>
    </source>
</evidence>
<feature type="domain" description="Glycosyl transferase family 1" evidence="2">
    <location>
        <begin position="215"/>
        <end position="374"/>
    </location>
</feature>
<evidence type="ECO:0000256" key="1">
    <source>
        <dbReference type="ARBA" id="ARBA00022679"/>
    </source>
</evidence>
<protein>
    <submittedName>
        <fullName evidence="3">Glycosyltransferase WbuB</fullName>
    </submittedName>
</protein>
<dbReference type="GO" id="GO:0016757">
    <property type="term" value="F:glycosyltransferase activity"/>
    <property type="evidence" value="ECO:0007669"/>
    <property type="project" value="InterPro"/>
</dbReference>
<dbReference type="RefSeq" id="WP_116093781.1">
    <property type="nucleotide sequence ID" value="NZ_JBBEFK010000005.1"/>
</dbReference>
<dbReference type="PANTHER" id="PTHR46401:SF2">
    <property type="entry name" value="GLYCOSYLTRANSFERASE WBBK-RELATED"/>
    <property type="match status" value="1"/>
</dbReference>